<protein>
    <recommendedName>
        <fullName evidence="3">CAAX prenyl protease 2/Lysostaphin resistance protein A-like domain-containing protein</fullName>
    </recommendedName>
</protein>
<reference evidence="4 5" key="1">
    <citation type="journal article" date="2024" name="Nat. Commun.">
        <title>Phylogenomics reveals the evolutionary origins of lichenization in chlorophyte algae.</title>
        <authorList>
            <person name="Puginier C."/>
            <person name="Libourel C."/>
            <person name="Otte J."/>
            <person name="Skaloud P."/>
            <person name="Haon M."/>
            <person name="Grisel S."/>
            <person name="Petersen M."/>
            <person name="Berrin J.G."/>
            <person name="Delaux P.M."/>
            <person name="Dal Grande F."/>
            <person name="Keller J."/>
        </authorList>
    </citation>
    <scope>NUCLEOTIDE SEQUENCE [LARGE SCALE GENOMIC DNA]</scope>
    <source>
        <strain evidence="4 5">SAG 245.80</strain>
    </source>
</reference>
<feature type="region of interest" description="Disordered" evidence="1">
    <location>
        <begin position="1"/>
        <end position="41"/>
    </location>
</feature>
<evidence type="ECO:0000259" key="3">
    <source>
        <dbReference type="Pfam" id="PF02517"/>
    </source>
</evidence>
<dbReference type="Proteomes" id="UP001445335">
    <property type="component" value="Unassembled WGS sequence"/>
</dbReference>
<evidence type="ECO:0000313" key="4">
    <source>
        <dbReference type="EMBL" id="KAK9842327.1"/>
    </source>
</evidence>
<name>A0AAW1S9M2_9CHLO</name>
<dbReference type="AlphaFoldDB" id="A0AAW1S9M2"/>
<dbReference type="Pfam" id="PF02517">
    <property type="entry name" value="Rce1-like"/>
    <property type="match status" value="1"/>
</dbReference>
<feature type="transmembrane region" description="Helical" evidence="2">
    <location>
        <begin position="281"/>
        <end position="300"/>
    </location>
</feature>
<dbReference type="GO" id="GO:0004175">
    <property type="term" value="F:endopeptidase activity"/>
    <property type="evidence" value="ECO:0007669"/>
    <property type="project" value="UniProtKB-ARBA"/>
</dbReference>
<accession>A0AAW1S9M2</accession>
<proteinExistence type="predicted"/>
<feature type="domain" description="CAAX prenyl protease 2/Lysostaphin resistance protein A-like" evidence="3">
    <location>
        <begin position="205"/>
        <end position="290"/>
    </location>
</feature>
<feature type="transmembrane region" description="Helical" evidence="2">
    <location>
        <begin position="234"/>
        <end position="251"/>
    </location>
</feature>
<dbReference type="PANTHER" id="PTHR43592:SF15">
    <property type="entry name" value="CAAX AMINO TERMINAL PROTEASE FAMILY PROTEIN"/>
    <property type="match status" value="1"/>
</dbReference>
<keyword evidence="2" id="KW-0812">Transmembrane</keyword>
<evidence type="ECO:0000256" key="2">
    <source>
        <dbReference type="SAM" id="Phobius"/>
    </source>
</evidence>
<keyword evidence="5" id="KW-1185">Reference proteome</keyword>
<keyword evidence="2" id="KW-0472">Membrane</keyword>
<dbReference type="InterPro" id="IPR003675">
    <property type="entry name" value="Rce1/LyrA-like_dom"/>
</dbReference>
<dbReference type="PANTHER" id="PTHR43592">
    <property type="entry name" value="CAAX AMINO TERMINAL PROTEASE"/>
    <property type="match status" value="1"/>
</dbReference>
<keyword evidence="2" id="KW-1133">Transmembrane helix</keyword>
<feature type="transmembrane region" description="Helical" evidence="2">
    <location>
        <begin position="193"/>
        <end position="214"/>
    </location>
</feature>
<gene>
    <name evidence="4" type="ORF">WJX81_006744</name>
</gene>
<evidence type="ECO:0000256" key="1">
    <source>
        <dbReference type="SAM" id="MobiDB-lite"/>
    </source>
</evidence>
<dbReference type="GO" id="GO:0080120">
    <property type="term" value="P:CAAX-box protein maturation"/>
    <property type="evidence" value="ECO:0007669"/>
    <property type="project" value="UniProtKB-ARBA"/>
</dbReference>
<dbReference type="EMBL" id="JALJOU010000008">
    <property type="protein sequence ID" value="KAK9842327.1"/>
    <property type="molecule type" value="Genomic_DNA"/>
</dbReference>
<sequence length="312" mass="33849">MSRSARPPRQPFRQAKGQRKLGTQPKKSEQRAHSLGSKSPDKAEEWGILDFRRYDQRWEVPWGGRQLSVGLLSWASTFVAVGLQVMPLIARAVGVQSLSGLSPSEKSTFALVNQILETVVGLGVISWAVRDFQPLPDDLFKISFRDPFEKPRGWLVWGLLGVVLSPFVVGSTAAIFSAAGYDSIGGRGTADGVAAIIALDLPTYLSLFSVTAILAPLLEEIVFRGFLLTTLTRWVPTPAAIAISAAAFGLAHLSLRDLPQLVALGCLLGVTYTRSRNLLTPMLIHSAWNGTVLTILYLLVSNGIDVQKMLAT</sequence>
<evidence type="ECO:0000313" key="5">
    <source>
        <dbReference type="Proteomes" id="UP001445335"/>
    </source>
</evidence>
<feature type="transmembrane region" description="Helical" evidence="2">
    <location>
        <begin position="154"/>
        <end position="181"/>
    </location>
</feature>
<organism evidence="4 5">
    <name type="scientific">Elliptochloris bilobata</name>
    <dbReference type="NCBI Taxonomy" id="381761"/>
    <lineage>
        <taxon>Eukaryota</taxon>
        <taxon>Viridiplantae</taxon>
        <taxon>Chlorophyta</taxon>
        <taxon>core chlorophytes</taxon>
        <taxon>Trebouxiophyceae</taxon>
        <taxon>Trebouxiophyceae incertae sedis</taxon>
        <taxon>Elliptochloris clade</taxon>
        <taxon>Elliptochloris</taxon>
    </lineage>
</organism>
<comment type="caution">
    <text evidence="4">The sequence shown here is derived from an EMBL/GenBank/DDBJ whole genome shotgun (WGS) entry which is preliminary data.</text>
</comment>